<dbReference type="InterPro" id="IPR036890">
    <property type="entry name" value="HATPase_C_sf"/>
</dbReference>
<evidence type="ECO:0000313" key="3">
    <source>
        <dbReference type="Proteomes" id="UP000320231"/>
    </source>
</evidence>
<dbReference type="Pfam" id="PF02518">
    <property type="entry name" value="HATPase_c"/>
    <property type="match status" value="1"/>
</dbReference>
<evidence type="ECO:0000259" key="1">
    <source>
        <dbReference type="Pfam" id="PF02518"/>
    </source>
</evidence>
<dbReference type="Proteomes" id="UP000320231">
    <property type="component" value="Chromosome"/>
</dbReference>
<dbReference type="KEGG" id="hsr:HSBAA_62460"/>
<dbReference type="EMBL" id="AP019514">
    <property type="protein sequence ID" value="BBI64940.1"/>
    <property type="molecule type" value="Genomic_DNA"/>
</dbReference>
<gene>
    <name evidence="2" type="ORF">HSBAA_62460</name>
</gene>
<sequence length="63" mass="6724">MPAEFAESIFQEGFSTKTGKHQGIGLALVARLCRQHGGAVTLEESELGGVCFTAVLNRSLCQK</sequence>
<reference evidence="2 3" key="1">
    <citation type="journal article" date="2019" name="Microbiol. Resour. Announc.">
        <title>Complete Genome Sequence of Halomonas sulfidaeris Strain Esulfide1 Isolated from a Metal Sulfide Rock at a Depth of 2,200 Meters, Obtained Using Nanopore Sequencing.</title>
        <authorList>
            <person name="Saito M."/>
            <person name="Nishigata A."/>
            <person name="Galipon J."/>
            <person name="Arakawa K."/>
        </authorList>
    </citation>
    <scope>NUCLEOTIDE SEQUENCE [LARGE SCALE GENOMIC DNA]</scope>
    <source>
        <strain evidence="2 3">ATCC BAA-803</strain>
    </source>
</reference>
<evidence type="ECO:0000313" key="2">
    <source>
        <dbReference type="EMBL" id="BBI64940.1"/>
    </source>
</evidence>
<accession>A0A455UFE7</accession>
<dbReference type="InterPro" id="IPR003594">
    <property type="entry name" value="HATPase_dom"/>
</dbReference>
<feature type="domain" description="Histidine kinase/HSP90-like ATPase" evidence="1">
    <location>
        <begin position="1"/>
        <end position="57"/>
    </location>
</feature>
<protein>
    <recommendedName>
        <fullName evidence="1">Histidine kinase/HSP90-like ATPase domain-containing protein</fullName>
    </recommendedName>
</protein>
<organism evidence="2 3">
    <name type="scientific">Vreelandella sulfidaeris</name>
    <dbReference type="NCBI Taxonomy" id="115553"/>
    <lineage>
        <taxon>Bacteria</taxon>
        <taxon>Pseudomonadati</taxon>
        <taxon>Pseudomonadota</taxon>
        <taxon>Gammaproteobacteria</taxon>
        <taxon>Oceanospirillales</taxon>
        <taxon>Halomonadaceae</taxon>
        <taxon>Vreelandella</taxon>
    </lineage>
</organism>
<dbReference type="SUPFAM" id="SSF55874">
    <property type="entry name" value="ATPase domain of HSP90 chaperone/DNA topoisomerase II/histidine kinase"/>
    <property type="match status" value="1"/>
</dbReference>
<dbReference type="AlphaFoldDB" id="A0A455UFE7"/>
<proteinExistence type="predicted"/>
<name>A0A455UFE7_9GAMM</name>
<dbReference type="Gene3D" id="3.30.565.10">
    <property type="entry name" value="Histidine kinase-like ATPase, C-terminal domain"/>
    <property type="match status" value="1"/>
</dbReference>